<accession>A0A4Z0JCN0</accession>
<proteinExistence type="inferred from homology"/>
<dbReference type="InterPro" id="IPR000836">
    <property type="entry name" value="PRTase_dom"/>
</dbReference>
<dbReference type="PANTHER" id="PTHR47505">
    <property type="entry name" value="DNA UTILIZATION PROTEIN YHGH"/>
    <property type="match status" value="1"/>
</dbReference>
<dbReference type="Pfam" id="PF00156">
    <property type="entry name" value="Pribosyltran"/>
    <property type="match status" value="1"/>
</dbReference>
<keyword evidence="4" id="KW-1185">Reference proteome</keyword>
<name>A0A4Z0JCN0_9LACO</name>
<organism evidence="3 4">
    <name type="scientific">Levilactobacillus suantsaiihabitans</name>
    <dbReference type="NCBI Taxonomy" id="2487722"/>
    <lineage>
        <taxon>Bacteria</taxon>
        <taxon>Bacillati</taxon>
        <taxon>Bacillota</taxon>
        <taxon>Bacilli</taxon>
        <taxon>Lactobacillales</taxon>
        <taxon>Lactobacillaceae</taxon>
        <taxon>Levilactobacillus</taxon>
    </lineage>
</organism>
<dbReference type="OrthoDB" id="9779910at2"/>
<comment type="caution">
    <text evidence="3">The sequence shown here is derived from an EMBL/GenBank/DDBJ whole genome shotgun (WGS) entry which is preliminary data.</text>
</comment>
<dbReference type="PANTHER" id="PTHR47505:SF1">
    <property type="entry name" value="DNA UTILIZATION PROTEIN YHGH"/>
    <property type="match status" value="1"/>
</dbReference>
<evidence type="ECO:0000259" key="2">
    <source>
        <dbReference type="Pfam" id="PF00156"/>
    </source>
</evidence>
<dbReference type="InterPro" id="IPR029057">
    <property type="entry name" value="PRTase-like"/>
</dbReference>
<dbReference type="InterPro" id="IPR051910">
    <property type="entry name" value="ComF/GntX_DNA_util-trans"/>
</dbReference>
<evidence type="ECO:0000313" key="4">
    <source>
        <dbReference type="Proteomes" id="UP000297348"/>
    </source>
</evidence>
<evidence type="ECO:0000313" key="3">
    <source>
        <dbReference type="EMBL" id="TGD19643.1"/>
    </source>
</evidence>
<dbReference type="Gene3D" id="3.40.50.2020">
    <property type="match status" value="1"/>
</dbReference>
<gene>
    <name evidence="3" type="ORF">EGT51_03820</name>
</gene>
<sequence length="225" mass="25328">MNACVWCGRRLGGVVTVSQLWRWGPLIKSAVCAACQTRLTPISILHCPQCGRQQTDETICRDCQRWTGPPLVNHALYVYDAAMKAYMQQYKFQGDFALRRVLQEPLRLALARETYDVLVPIPVDQATWQQRGFNQVTGWLQTQPFQQDLLVRASHKDQPQSAKDRAARLRTAQPFILAPHAADILMGQRVLLLDDVYTTGRTLRHAAAQIYLGGAKAVTSLTLAR</sequence>
<dbReference type="AlphaFoldDB" id="A0A4Z0JCN0"/>
<dbReference type="CDD" id="cd06223">
    <property type="entry name" value="PRTases_typeI"/>
    <property type="match status" value="1"/>
</dbReference>
<protein>
    <submittedName>
        <fullName evidence="3">ComF family protein</fullName>
    </submittedName>
</protein>
<comment type="similarity">
    <text evidence="1">Belongs to the ComF/GntX family.</text>
</comment>
<dbReference type="RefSeq" id="WP_135367469.1">
    <property type="nucleotide sequence ID" value="NZ_RKLX01000004.1"/>
</dbReference>
<evidence type="ECO:0000256" key="1">
    <source>
        <dbReference type="ARBA" id="ARBA00008007"/>
    </source>
</evidence>
<dbReference type="EMBL" id="RKLX01000004">
    <property type="protein sequence ID" value="TGD19643.1"/>
    <property type="molecule type" value="Genomic_DNA"/>
</dbReference>
<reference evidence="3 4" key="1">
    <citation type="submission" date="2018-10" db="EMBL/GenBank/DDBJ databases">
        <title>Lactobacillus sp. R7 and Lactobacillus sp. R19 isolated from fermented mustard green product of Taiwan.</title>
        <authorList>
            <person name="Lin S.-T."/>
        </authorList>
    </citation>
    <scope>NUCLEOTIDE SEQUENCE [LARGE SCALE GENOMIC DNA]</scope>
    <source>
        <strain evidence="3 4">BCRC 81129</strain>
    </source>
</reference>
<dbReference type="Proteomes" id="UP000297348">
    <property type="component" value="Unassembled WGS sequence"/>
</dbReference>
<feature type="domain" description="Phosphoribosyltransferase" evidence="2">
    <location>
        <begin position="144"/>
        <end position="223"/>
    </location>
</feature>
<dbReference type="SUPFAM" id="SSF53271">
    <property type="entry name" value="PRTase-like"/>
    <property type="match status" value="1"/>
</dbReference>